<dbReference type="PROSITE" id="PS00061">
    <property type="entry name" value="ADH_SHORT"/>
    <property type="match status" value="1"/>
</dbReference>
<dbReference type="OrthoDB" id="1933717at2759"/>
<keyword evidence="2" id="KW-1185">Reference proteome</keyword>
<dbReference type="EMBL" id="GL832958">
    <property type="protein sequence ID" value="EGD80608.1"/>
    <property type="molecule type" value="Genomic_DNA"/>
</dbReference>
<dbReference type="InterPro" id="IPR020904">
    <property type="entry name" value="Sc_DH/Rdtase_CS"/>
</dbReference>
<protein>
    <submittedName>
        <fullName evidence="1">Hydroxysteroid 11-beta dehydrogenase 1</fullName>
    </submittedName>
</protein>
<dbReference type="PANTHER" id="PTHR44279">
    <property type="entry name" value="HYDROXYSTEROID (11-BETA) DEHYDROGENASE 1-LIKE B-RELATED"/>
    <property type="match status" value="1"/>
</dbReference>
<proteinExistence type="predicted"/>
<dbReference type="InterPro" id="IPR036291">
    <property type="entry name" value="NAD(P)-bd_dom_sf"/>
</dbReference>
<accession>F2U134</accession>
<sequence>MLLQLNHIKPYFQLFEDTDLKTLREVVDVDLYSYITITKLLLQELIARDATLVAVSSAAGKIGVPYAAVYSASKHALHGFFDSLRLEVYMTHPSSKMSITTCVIGNIDTESAKRVTAGKVRHPTRASPDDTALAIVTGALRKQREVYFPRLEVTPIPYLRAFFPSLTDYLIVNSMEAPPNRDSSLPSGAGAN</sequence>
<dbReference type="AlphaFoldDB" id="F2U134"/>
<organism evidence="2">
    <name type="scientific">Salpingoeca rosetta (strain ATCC 50818 / BSB-021)</name>
    <dbReference type="NCBI Taxonomy" id="946362"/>
    <lineage>
        <taxon>Eukaryota</taxon>
        <taxon>Choanoflagellata</taxon>
        <taxon>Craspedida</taxon>
        <taxon>Salpingoecidae</taxon>
        <taxon>Salpingoeca</taxon>
    </lineage>
</organism>
<gene>
    <name evidence="1" type="ORF">PTSG_01197</name>
</gene>
<dbReference type="RefSeq" id="XP_004997169.1">
    <property type="nucleotide sequence ID" value="XM_004997112.1"/>
</dbReference>
<dbReference type="STRING" id="946362.F2U134"/>
<dbReference type="SUPFAM" id="SSF51735">
    <property type="entry name" value="NAD(P)-binding Rossmann-fold domains"/>
    <property type="match status" value="1"/>
</dbReference>
<evidence type="ECO:0000313" key="2">
    <source>
        <dbReference type="Proteomes" id="UP000007799"/>
    </source>
</evidence>
<dbReference type="InParanoid" id="F2U134"/>
<dbReference type="PANTHER" id="PTHR44279:SF2">
    <property type="entry name" value="HYDROXYSTEROID (11-BETA) DEHYDROGENASE 1-LIKE B-RELATED"/>
    <property type="match status" value="1"/>
</dbReference>
<dbReference type="GeneID" id="16077764"/>
<dbReference type="eggNOG" id="KOG1205">
    <property type="taxonomic scope" value="Eukaryota"/>
</dbReference>
<dbReference type="Proteomes" id="UP000007799">
    <property type="component" value="Unassembled WGS sequence"/>
</dbReference>
<dbReference type="GO" id="GO:0016491">
    <property type="term" value="F:oxidoreductase activity"/>
    <property type="evidence" value="ECO:0007669"/>
    <property type="project" value="TreeGrafter"/>
</dbReference>
<dbReference type="InterPro" id="IPR051253">
    <property type="entry name" value="11-beta-HSD"/>
</dbReference>
<dbReference type="Pfam" id="PF00106">
    <property type="entry name" value="adh_short"/>
    <property type="match status" value="1"/>
</dbReference>
<dbReference type="InterPro" id="IPR002347">
    <property type="entry name" value="SDR_fam"/>
</dbReference>
<reference evidence="1" key="1">
    <citation type="submission" date="2009-08" db="EMBL/GenBank/DDBJ databases">
        <title>Annotation of Salpingoeca rosetta.</title>
        <authorList>
            <consortium name="The Broad Institute Genome Sequencing Platform"/>
            <person name="Russ C."/>
            <person name="Cuomo C."/>
            <person name="Burger G."/>
            <person name="Gray M.W."/>
            <person name="Holland P.W.H."/>
            <person name="King N."/>
            <person name="Lang F.B.F."/>
            <person name="Roger A.J."/>
            <person name="Ruiz-Trillo I."/>
            <person name="Young S.K."/>
            <person name="Zeng Q."/>
            <person name="Gargeya S."/>
            <person name="Alvarado L."/>
            <person name="Berlin A."/>
            <person name="Chapman S.B."/>
            <person name="Chen Z."/>
            <person name="Freedman E."/>
            <person name="Gellesch M."/>
            <person name="Goldberg J."/>
            <person name="Griggs A."/>
            <person name="Gujja S."/>
            <person name="Heilman E."/>
            <person name="Heiman D."/>
            <person name="Howarth C."/>
            <person name="Mehta T."/>
            <person name="Neiman D."/>
            <person name="Pearson M."/>
            <person name="Roberts A."/>
            <person name="Saif S."/>
            <person name="Shea T."/>
            <person name="Shenoy N."/>
            <person name="Sisk P."/>
            <person name="Stolte C."/>
            <person name="Sykes S."/>
            <person name="White J."/>
            <person name="Yandava C."/>
            <person name="Haas B."/>
            <person name="Nusbaum C."/>
            <person name="Birren B."/>
        </authorList>
    </citation>
    <scope>NUCLEOTIDE SEQUENCE [LARGE SCALE GENOMIC DNA]</scope>
    <source>
        <strain evidence="1">ATCC 50818</strain>
    </source>
</reference>
<dbReference type="KEGG" id="sre:PTSG_01197"/>
<evidence type="ECO:0000313" key="1">
    <source>
        <dbReference type="EMBL" id="EGD80608.1"/>
    </source>
</evidence>
<dbReference type="Gene3D" id="3.40.50.720">
    <property type="entry name" value="NAD(P)-binding Rossmann-like Domain"/>
    <property type="match status" value="1"/>
</dbReference>
<name>F2U134_SALR5</name>